<protein>
    <submittedName>
        <fullName evidence="5">SmpA/OmlA</fullName>
    </submittedName>
</protein>
<dbReference type="RefSeq" id="WP_088648457.1">
    <property type="nucleotide sequence ID" value="NZ_AQQR01000001.1"/>
</dbReference>
<feature type="chain" id="PRO_5013008207" evidence="3">
    <location>
        <begin position="24"/>
        <end position="147"/>
    </location>
</feature>
<organism evidence="5 6">
    <name type="scientific">Marinibacterium profundimaris</name>
    <dbReference type="NCBI Taxonomy" id="1679460"/>
    <lineage>
        <taxon>Bacteria</taxon>
        <taxon>Pseudomonadati</taxon>
        <taxon>Pseudomonadota</taxon>
        <taxon>Alphaproteobacteria</taxon>
        <taxon>Rhodobacterales</taxon>
        <taxon>Paracoccaceae</taxon>
        <taxon>Marinibacterium</taxon>
    </lineage>
</organism>
<evidence type="ECO:0000313" key="5">
    <source>
        <dbReference type="EMBL" id="OWU77796.1"/>
    </source>
</evidence>
<dbReference type="Pfam" id="PF04355">
    <property type="entry name" value="BamE"/>
    <property type="match status" value="1"/>
</dbReference>
<evidence type="ECO:0000256" key="2">
    <source>
        <dbReference type="ARBA" id="ARBA00023136"/>
    </source>
</evidence>
<evidence type="ECO:0000313" key="6">
    <source>
        <dbReference type="Proteomes" id="UP000215377"/>
    </source>
</evidence>
<keyword evidence="6" id="KW-1185">Reference proteome</keyword>
<sequence length="147" mass="15680">MRRPLLRLALVAGLGLSLGACSAQYRNHGYTPSDAQLSEIVVGVDTRDSVAETVGAPTSAGILAGSDYYYVSSKVRHFGAAAPKEVERKLVAISFDDGGVVRNIETYALEDGRVVPLTRRVTNTGITDKTFLRQLLGNIGNFRPGGV</sequence>
<reference evidence="5 6" key="1">
    <citation type="submission" date="2013-04" db="EMBL/GenBank/DDBJ databases">
        <title>Oceanicola sp. 22II1-22F33 Genome Sequencing.</title>
        <authorList>
            <person name="Lai Q."/>
            <person name="Li G."/>
            <person name="Shao Z."/>
        </authorList>
    </citation>
    <scope>NUCLEOTIDE SEQUENCE [LARGE SCALE GENOMIC DNA]</scope>
    <source>
        <strain evidence="5 6">22II1-22F33</strain>
    </source>
</reference>
<accession>A0A225P0N9</accession>
<proteinExistence type="predicted"/>
<name>A0A225P0N9_9RHOB</name>
<evidence type="ECO:0000259" key="4">
    <source>
        <dbReference type="Pfam" id="PF04355"/>
    </source>
</evidence>
<dbReference type="EMBL" id="AQQR01000001">
    <property type="protein sequence ID" value="OWU77796.1"/>
    <property type="molecule type" value="Genomic_DNA"/>
</dbReference>
<feature type="signal peptide" evidence="3">
    <location>
        <begin position="1"/>
        <end position="23"/>
    </location>
</feature>
<comment type="caution">
    <text evidence="5">The sequence shown here is derived from an EMBL/GenBank/DDBJ whole genome shotgun (WGS) entry which is preliminary data.</text>
</comment>
<keyword evidence="1 3" id="KW-0732">Signal</keyword>
<keyword evidence="2" id="KW-0472">Membrane</keyword>
<dbReference type="AlphaFoldDB" id="A0A225P0N9"/>
<dbReference type="Proteomes" id="UP000215377">
    <property type="component" value="Unassembled WGS sequence"/>
</dbReference>
<feature type="domain" description="Outer membrane protein assembly factor BamE" evidence="4">
    <location>
        <begin position="29"/>
        <end position="104"/>
    </location>
</feature>
<dbReference type="PROSITE" id="PS51257">
    <property type="entry name" value="PROKAR_LIPOPROTEIN"/>
    <property type="match status" value="1"/>
</dbReference>
<dbReference type="OrthoDB" id="7203955at2"/>
<gene>
    <name evidence="5" type="ORF">ATO3_03850</name>
</gene>
<dbReference type="InterPro" id="IPR007450">
    <property type="entry name" value="BamE_dom"/>
</dbReference>
<evidence type="ECO:0000256" key="3">
    <source>
        <dbReference type="SAM" id="SignalP"/>
    </source>
</evidence>
<dbReference type="InterPro" id="IPR037873">
    <property type="entry name" value="BamE-like"/>
</dbReference>
<dbReference type="Gene3D" id="3.30.1450.10">
    <property type="match status" value="1"/>
</dbReference>
<dbReference type="GO" id="GO:0019867">
    <property type="term" value="C:outer membrane"/>
    <property type="evidence" value="ECO:0007669"/>
    <property type="project" value="InterPro"/>
</dbReference>
<evidence type="ECO:0000256" key="1">
    <source>
        <dbReference type="ARBA" id="ARBA00022729"/>
    </source>
</evidence>